<sequence>MDHIERFYATIERRETDRPASWLGLPVPDAYDNLFEYFHVDNMDKLKRVIDDDIYAVEMPYHSPTSNAIYTALDFAKEKLPDRTLTAPGFFEDYSDPSRIDDFDWPDPSRHIDPEECKRVVDRAPEGYPILGVIWSAHFQDACAAFGMSTALMKMKLEPEMFRAVINRIADFYLEANEIFYDATKGKLHAVLIGNDFGSQTGLMLSPAAVREFVWPGTRKLIQQAKGYGLKVIHHSCGAIADIIPDLIEMGVDAIHPIQALAHGMDPYRLKKDFGDKVAFCGGVDAQNLLVLGNPDEVRTKVLELKRIFPTGLIISPSHEAILPDVDPANIKALFDAVKA</sequence>
<evidence type="ECO:0000259" key="1">
    <source>
        <dbReference type="Pfam" id="PF01208"/>
    </source>
</evidence>
<dbReference type="InterPro" id="IPR052024">
    <property type="entry name" value="Methanogen_methyltrans"/>
</dbReference>
<dbReference type="AlphaFoldDB" id="F3ZZ51"/>
<dbReference type="InterPro" id="IPR038071">
    <property type="entry name" value="UROD/MetE-like_sf"/>
</dbReference>
<dbReference type="GO" id="GO:0006779">
    <property type="term" value="P:porphyrin-containing compound biosynthetic process"/>
    <property type="evidence" value="ECO:0007669"/>
    <property type="project" value="InterPro"/>
</dbReference>
<dbReference type="GO" id="GO:0004853">
    <property type="term" value="F:uroporphyrinogen decarboxylase activity"/>
    <property type="evidence" value="ECO:0007669"/>
    <property type="project" value="InterPro"/>
</dbReference>
<dbReference type="Proteomes" id="UP000008457">
    <property type="component" value="Chromosome"/>
</dbReference>
<dbReference type="SUPFAM" id="SSF51726">
    <property type="entry name" value="UROD/MetE-like"/>
    <property type="match status" value="1"/>
</dbReference>
<reference evidence="2 3" key="2">
    <citation type="journal article" date="2011" name="Stand. Genomic Sci.">
        <title>Complete genome sequence of Mahella australiensis type strain (50-1 BON).</title>
        <authorList>
            <person name="Sikorski J."/>
            <person name="Teshima H."/>
            <person name="Nolan M."/>
            <person name="Lucas S."/>
            <person name="Hammon N."/>
            <person name="Deshpande S."/>
            <person name="Cheng J.F."/>
            <person name="Pitluck S."/>
            <person name="Liolios K."/>
            <person name="Pagani I."/>
            <person name="Ivanova N."/>
            <person name="Huntemann M."/>
            <person name="Mavromatis K."/>
            <person name="Ovchinikova G."/>
            <person name="Pati A."/>
            <person name="Tapia R."/>
            <person name="Han C."/>
            <person name="Goodwin L."/>
            <person name="Chen A."/>
            <person name="Palaniappan K."/>
            <person name="Land M."/>
            <person name="Hauser L."/>
            <person name="Ngatchou-Djao O.D."/>
            <person name="Rohde M."/>
            <person name="Pukall R."/>
            <person name="Spring S."/>
            <person name="Abt B."/>
            <person name="Goker M."/>
            <person name="Detter J.C."/>
            <person name="Woyke T."/>
            <person name="Bristow J."/>
            <person name="Markowitz V."/>
            <person name="Hugenholtz P."/>
            <person name="Eisen J.A."/>
            <person name="Kyrpides N.C."/>
            <person name="Klenk H.P."/>
            <person name="Lapidus A."/>
        </authorList>
    </citation>
    <scope>NUCLEOTIDE SEQUENCE [LARGE SCALE GENOMIC DNA]</scope>
    <source>
        <strain evidence="3">DSM 15567 / CIP 107919 / 50-1 BON</strain>
    </source>
</reference>
<dbReference type="OrthoDB" id="9771599at2"/>
<gene>
    <name evidence="2" type="ordered locus">Mahau_2697</name>
</gene>
<reference evidence="3" key="1">
    <citation type="submission" date="2010-11" db="EMBL/GenBank/DDBJ databases">
        <title>The complete genome of Mahella australiensis DSM 15567.</title>
        <authorList>
            <consortium name="US DOE Joint Genome Institute (JGI-PGF)"/>
            <person name="Lucas S."/>
            <person name="Copeland A."/>
            <person name="Lapidus A."/>
            <person name="Bruce D."/>
            <person name="Goodwin L."/>
            <person name="Pitluck S."/>
            <person name="Kyrpides N."/>
            <person name="Mavromatis K."/>
            <person name="Pagani I."/>
            <person name="Ivanova N."/>
            <person name="Teshima H."/>
            <person name="Brettin T."/>
            <person name="Detter J.C."/>
            <person name="Han C."/>
            <person name="Tapia R."/>
            <person name="Land M."/>
            <person name="Hauser L."/>
            <person name="Markowitz V."/>
            <person name="Cheng J.-F."/>
            <person name="Hugenholtz P."/>
            <person name="Woyke T."/>
            <person name="Wu D."/>
            <person name="Spring S."/>
            <person name="Pukall R."/>
            <person name="Steenblock K."/>
            <person name="Schneider S."/>
            <person name="Klenk H.-P."/>
            <person name="Eisen J.A."/>
        </authorList>
    </citation>
    <scope>NUCLEOTIDE SEQUENCE [LARGE SCALE GENOMIC DNA]</scope>
    <source>
        <strain evidence="3">DSM 15567 / CIP 107919 / 50-1 BON</strain>
    </source>
</reference>
<keyword evidence="3" id="KW-1185">Reference proteome</keyword>
<dbReference type="STRING" id="697281.Mahau_2697"/>
<dbReference type="PANTHER" id="PTHR47099">
    <property type="entry name" value="METHYLCOBAMIDE:COM METHYLTRANSFERASE MTBA"/>
    <property type="match status" value="1"/>
</dbReference>
<dbReference type="Gene3D" id="3.20.20.210">
    <property type="match status" value="1"/>
</dbReference>
<dbReference type="InterPro" id="IPR000257">
    <property type="entry name" value="Uroporphyrinogen_deCOase"/>
</dbReference>
<proteinExistence type="predicted"/>
<dbReference type="EMBL" id="CP002360">
    <property type="protein sequence ID" value="AEE97833.1"/>
    <property type="molecule type" value="Genomic_DNA"/>
</dbReference>
<dbReference type="Pfam" id="PF01208">
    <property type="entry name" value="URO-D"/>
    <property type="match status" value="1"/>
</dbReference>
<evidence type="ECO:0000313" key="2">
    <source>
        <dbReference type="EMBL" id="AEE97833.1"/>
    </source>
</evidence>
<dbReference type="eggNOG" id="COG0407">
    <property type="taxonomic scope" value="Bacteria"/>
</dbReference>
<name>F3ZZ51_MAHA5</name>
<evidence type="ECO:0000313" key="3">
    <source>
        <dbReference type="Proteomes" id="UP000008457"/>
    </source>
</evidence>
<accession>F3ZZ51</accession>
<dbReference type="HOGENOM" id="CLU_054162_0_0_9"/>
<feature type="domain" description="Uroporphyrinogen decarboxylase (URO-D)" evidence="1">
    <location>
        <begin position="112"/>
        <end position="339"/>
    </location>
</feature>
<protein>
    <recommendedName>
        <fullName evidence="1">Uroporphyrinogen decarboxylase (URO-D) domain-containing protein</fullName>
    </recommendedName>
</protein>
<dbReference type="RefSeq" id="WP_013782256.1">
    <property type="nucleotide sequence ID" value="NC_015520.1"/>
</dbReference>
<organism evidence="2 3">
    <name type="scientific">Mahella australiensis (strain DSM 15567 / CIP 107919 / 50-1 BON)</name>
    <dbReference type="NCBI Taxonomy" id="697281"/>
    <lineage>
        <taxon>Bacteria</taxon>
        <taxon>Bacillati</taxon>
        <taxon>Bacillota</taxon>
        <taxon>Clostridia</taxon>
        <taxon>Thermoanaerobacterales</taxon>
        <taxon>Thermoanaerobacterales Family IV. Incertae Sedis</taxon>
        <taxon>Mahella</taxon>
    </lineage>
</organism>
<dbReference type="PANTHER" id="PTHR47099:SF1">
    <property type="entry name" value="METHYLCOBAMIDE:COM METHYLTRANSFERASE MTBA"/>
    <property type="match status" value="1"/>
</dbReference>
<dbReference type="KEGG" id="mas:Mahau_2697"/>